<reference evidence="3" key="1">
    <citation type="journal article" date="2019" name="Int. J. Syst. Evol. Microbiol.">
        <title>The Global Catalogue of Microorganisms (GCM) 10K type strain sequencing project: providing services to taxonomists for standard genome sequencing and annotation.</title>
        <authorList>
            <consortium name="The Broad Institute Genomics Platform"/>
            <consortium name="The Broad Institute Genome Sequencing Center for Infectious Disease"/>
            <person name="Wu L."/>
            <person name="Ma J."/>
        </authorList>
    </citation>
    <scope>NUCLEOTIDE SEQUENCE [LARGE SCALE GENOMIC DNA]</scope>
    <source>
        <strain evidence="3">JCM 12398</strain>
    </source>
</reference>
<organism evidence="2 3">
    <name type="scientific">Agrococcus citreus</name>
    <dbReference type="NCBI Taxonomy" id="84643"/>
    <lineage>
        <taxon>Bacteria</taxon>
        <taxon>Bacillati</taxon>
        <taxon>Actinomycetota</taxon>
        <taxon>Actinomycetes</taxon>
        <taxon>Micrococcales</taxon>
        <taxon>Microbacteriaceae</taxon>
        <taxon>Agrococcus</taxon>
    </lineage>
</organism>
<sequence>MTRSSIDFPKYPDDVTDLNALQETRELAMLTHRAAALAGADLTRAAEPMGLTASTARVLLLLEEPMPMRRIADRLRVDASYVTGVADELESCGMAKRATGSDRRVKLLAPTPTGAETRARLVDAVTSESTAMRALDARERAQLRALLTKLVDAARSPAAR</sequence>
<dbReference type="PROSITE" id="PS50995">
    <property type="entry name" value="HTH_MARR_2"/>
    <property type="match status" value="1"/>
</dbReference>
<comment type="caution">
    <text evidence="2">The sequence shown here is derived from an EMBL/GenBank/DDBJ whole genome shotgun (WGS) entry which is preliminary data.</text>
</comment>
<dbReference type="SUPFAM" id="SSF46785">
    <property type="entry name" value="Winged helix' DNA-binding domain"/>
    <property type="match status" value="1"/>
</dbReference>
<dbReference type="PANTHER" id="PTHR33164:SF99">
    <property type="entry name" value="MARR FAMILY REGULATORY PROTEIN"/>
    <property type="match status" value="1"/>
</dbReference>
<dbReference type="EMBL" id="BAAAKK010000004">
    <property type="protein sequence ID" value="GAA1422863.1"/>
    <property type="molecule type" value="Genomic_DNA"/>
</dbReference>
<evidence type="ECO:0000259" key="1">
    <source>
        <dbReference type="PROSITE" id="PS50995"/>
    </source>
</evidence>
<proteinExistence type="predicted"/>
<accession>A0ABP4JLH5</accession>
<feature type="domain" description="HTH marR-type" evidence="1">
    <location>
        <begin position="24"/>
        <end position="152"/>
    </location>
</feature>
<evidence type="ECO:0000313" key="3">
    <source>
        <dbReference type="Proteomes" id="UP001501266"/>
    </source>
</evidence>
<dbReference type="SMART" id="SM00347">
    <property type="entry name" value="HTH_MARR"/>
    <property type="match status" value="1"/>
</dbReference>
<name>A0ABP4JLH5_9MICO</name>
<dbReference type="Proteomes" id="UP001501266">
    <property type="component" value="Unassembled WGS sequence"/>
</dbReference>
<protein>
    <recommendedName>
        <fullName evidence="1">HTH marR-type domain-containing protein</fullName>
    </recommendedName>
</protein>
<keyword evidence="3" id="KW-1185">Reference proteome</keyword>
<dbReference type="InterPro" id="IPR036388">
    <property type="entry name" value="WH-like_DNA-bd_sf"/>
</dbReference>
<dbReference type="PANTHER" id="PTHR33164">
    <property type="entry name" value="TRANSCRIPTIONAL REGULATOR, MARR FAMILY"/>
    <property type="match status" value="1"/>
</dbReference>
<dbReference type="InterPro" id="IPR036390">
    <property type="entry name" value="WH_DNA-bd_sf"/>
</dbReference>
<dbReference type="InterPro" id="IPR000835">
    <property type="entry name" value="HTH_MarR-typ"/>
</dbReference>
<dbReference type="Gene3D" id="1.10.10.10">
    <property type="entry name" value="Winged helix-like DNA-binding domain superfamily/Winged helix DNA-binding domain"/>
    <property type="match status" value="1"/>
</dbReference>
<dbReference type="InterPro" id="IPR039422">
    <property type="entry name" value="MarR/SlyA-like"/>
</dbReference>
<evidence type="ECO:0000313" key="2">
    <source>
        <dbReference type="EMBL" id="GAA1422863.1"/>
    </source>
</evidence>
<gene>
    <name evidence="2" type="ORF">GCM10009640_16310</name>
</gene>